<dbReference type="InterPro" id="IPR036390">
    <property type="entry name" value="WH_DNA-bd_sf"/>
</dbReference>
<dbReference type="PRINTS" id="PR00598">
    <property type="entry name" value="HTHMARR"/>
</dbReference>
<proteinExistence type="predicted"/>
<evidence type="ECO:0000313" key="3">
    <source>
        <dbReference type="Proteomes" id="UP000184123"/>
    </source>
</evidence>
<dbReference type="SUPFAM" id="SSF46785">
    <property type="entry name" value="Winged helix' DNA-binding domain"/>
    <property type="match status" value="1"/>
</dbReference>
<dbReference type="SMART" id="SM00347">
    <property type="entry name" value="HTH_MARR"/>
    <property type="match status" value="1"/>
</dbReference>
<dbReference type="InterPro" id="IPR039422">
    <property type="entry name" value="MarR/SlyA-like"/>
</dbReference>
<dbReference type="OrthoDB" id="117723at2"/>
<dbReference type="Pfam" id="PF12802">
    <property type="entry name" value="MarR_2"/>
    <property type="match status" value="1"/>
</dbReference>
<protein>
    <submittedName>
        <fullName evidence="2">Transcriptional regulator, MarR family</fullName>
    </submittedName>
</protein>
<dbReference type="PANTHER" id="PTHR33164:SF43">
    <property type="entry name" value="HTH-TYPE TRANSCRIPTIONAL REPRESSOR YETL"/>
    <property type="match status" value="1"/>
</dbReference>
<dbReference type="GO" id="GO:0003700">
    <property type="term" value="F:DNA-binding transcription factor activity"/>
    <property type="evidence" value="ECO:0007669"/>
    <property type="project" value="InterPro"/>
</dbReference>
<dbReference type="STRING" id="44933.SAMN05660971_00223"/>
<dbReference type="Gene3D" id="1.10.10.10">
    <property type="entry name" value="Winged helix-like DNA-binding domain superfamily/Winged helix DNA-binding domain"/>
    <property type="match status" value="1"/>
</dbReference>
<dbReference type="PANTHER" id="PTHR33164">
    <property type="entry name" value="TRANSCRIPTIONAL REGULATOR, MARR FAMILY"/>
    <property type="match status" value="1"/>
</dbReference>
<feature type="domain" description="HTH marR-type" evidence="1">
    <location>
        <begin position="21"/>
        <end position="153"/>
    </location>
</feature>
<accession>A0A1M6ZRM8</accession>
<evidence type="ECO:0000313" key="2">
    <source>
        <dbReference type="EMBL" id="SHL33158.1"/>
    </source>
</evidence>
<dbReference type="GO" id="GO:0006950">
    <property type="term" value="P:response to stress"/>
    <property type="evidence" value="ECO:0007669"/>
    <property type="project" value="TreeGrafter"/>
</dbReference>
<reference evidence="2 3" key="1">
    <citation type="submission" date="2016-11" db="EMBL/GenBank/DDBJ databases">
        <authorList>
            <person name="Jaros S."/>
            <person name="Januszkiewicz K."/>
            <person name="Wedrychowicz H."/>
        </authorList>
    </citation>
    <scope>NUCLEOTIDE SEQUENCE [LARGE SCALE GENOMIC DNA]</scope>
    <source>
        <strain evidence="2 3">DSM 4740</strain>
    </source>
</reference>
<dbReference type="PROSITE" id="PS50995">
    <property type="entry name" value="HTH_MARR_2"/>
    <property type="match status" value="1"/>
</dbReference>
<dbReference type="EMBL" id="FRCA01000001">
    <property type="protein sequence ID" value="SHL33158.1"/>
    <property type="molecule type" value="Genomic_DNA"/>
</dbReference>
<dbReference type="Proteomes" id="UP000184123">
    <property type="component" value="Unassembled WGS sequence"/>
</dbReference>
<dbReference type="AlphaFoldDB" id="A0A1M6ZRM8"/>
<gene>
    <name evidence="2" type="ORF">SAMN05660971_00223</name>
</gene>
<name>A0A1M6ZRM8_9GAMM</name>
<dbReference type="InterPro" id="IPR036388">
    <property type="entry name" value="WH-like_DNA-bd_sf"/>
</dbReference>
<organism evidence="2 3">
    <name type="scientific">Halomonas cupida</name>
    <dbReference type="NCBI Taxonomy" id="44933"/>
    <lineage>
        <taxon>Bacteria</taxon>
        <taxon>Pseudomonadati</taxon>
        <taxon>Pseudomonadota</taxon>
        <taxon>Gammaproteobacteria</taxon>
        <taxon>Oceanospirillales</taxon>
        <taxon>Halomonadaceae</taxon>
        <taxon>Halomonas</taxon>
    </lineage>
</organism>
<dbReference type="InterPro" id="IPR000835">
    <property type="entry name" value="HTH_MarR-typ"/>
</dbReference>
<sequence length="159" mass="17735">MINHESGPTVPAPGEGKRGEQGYLGYLLTQASAANRHRMERLMSDIGVTPPQFLVLTMVGAYPGLSNADLARLCALTPQTVNVVVARLEEDGAITRRPHAVHRRIRMIELTRQGEALLAECRPRARTIDQELLHGLSEHDEQVIRRWLVRIAVMDGEEK</sequence>
<dbReference type="RefSeq" id="WP_073433182.1">
    <property type="nucleotide sequence ID" value="NZ_BJXU01000019.1"/>
</dbReference>
<evidence type="ECO:0000259" key="1">
    <source>
        <dbReference type="PROSITE" id="PS50995"/>
    </source>
</evidence>